<evidence type="ECO:0000313" key="2">
    <source>
        <dbReference type="EMBL" id="KKL97586.1"/>
    </source>
</evidence>
<accession>A0A0F9H3K8</accession>
<protein>
    <submittedName>
        <fullName evidence="2">Uncharacterized protein</fullName>
    </submittedName>
</protein>
<keyword evidence="1" id="KW-0472">Membrane</keyword>
<reference evidence="2" key="1">
    <citation type="journal article" date="2015" name="Nature">
        <title>Complex archaea that bridge the gap between prokaryotes and eukaryotes.</title>
        <authorList>
            <person name="Spang A."/>
            <person name="Saw J.H."/>
            <person name="Jorgensen S.L."/>
            <person name="Zaremba-Niedzwiedzka K."/>
            <person name="Martijn J."/>
            <person name="Lind A.E."/>
            <person name="van Eijk R."/>
            <person name="Schleper C."/>
            <person name="Guy L."/>
            <person name="Ettema T.J."/>
        </authorList>
    </citation>
    <scope>NUCLEOTIDE SEQUENCE</scope>
</reference>
<dbReference type="EMBL" id="LAZR01018132">
    <property type="protein sequence ID" value="KKL97586.1"/>
    <property type="molecule type" value="Genomic_DNA"/>
</dbReference>
<feature type="transmembrane region" description="Helical" evidence="1">
    <location>
        <begin position="51"/>
        <end position="77"/>
    </location>
</feature>
<sequence length="80" mass="8723">MTTTRNSKRGQMILVSLLMFFAALVIVSTLLGPILEFVDFGVNSTNNSIHAALIATLLNYVPLFVVLVLIISLFLIVSGR</sequence>
<comment type="caution">
    <text evidence="2">The sequence shown here is derived from an EMBL/GenBank/DDBJ whole genome shotgun (WGS) entry which is preliminary data.</text>
</comment>
<evidence type="ECO:0000256" key="1">
    <source>
        <dbReference type="SAM" id="Phobius"/>
    </source>
</evidence>
<feature type="transmembrane region" description="Helical" evidence="1">
    <location>
        <begin position="12"/>
        <end position="31"/>
    </location>
</feature>
<gene>
    <name evidence="2" type="ORF">LCGC14_1832950</name>
</gene>
<dbReference type="AlphaFoldDB" id="A0A0F9H3K8"/>
<proteinExistence type="predicted"/>
<keyword evidence="1" id="KW-0812">Transmembrane</keyword>
<organism evidence="2">
    <name type="scientific">marine sediment metagenome</name>
    <dbReference type="NCBI Taxonomy" id="412755"/>
    <lineage>
        <taxon>unclassified sequences</taxon>
        <taxon>metagenomes</taxon>
        <taxon>ecological metagenomes</taxon>
    </lineage>
</organism>
<keyword evidence="1" id="KW-1133">Transmembrane helix</keyword>
<name>A0A0F9H3K8_9ZZZZ</name>